<reference evidence="1" key="1">
    <citation type="journal article" date="2017" name="Mycologia">
        <title>Fusarium algeriense, sp. nov., a novel toxigenic crown rot pathogen of durum wheat from Algeria is nested in the Fusarium burgessii species complex.</title>
        <authorList>
            <person name="Laraba I."/>
            <person name="Keddad A."/>
            <person name="Boureghda H."/>
            <person name="Abdallah N."/>
            <person name="Vaughan M.M."/>
            <person name="Proctor R.H."/>
            <person name="Busman M."/>
            <person name="O'Donnell K."/>
        </authorList>
    </citation>
    <scope>NUCLEOTIDE SEQUENCE</scope>
    <source>
        <strain evidence="1">NRRL 25174</strain>
    </source>
</reference>
<dbReference type="AlphaFoldDB" id="A0A9P5ASF9"/>
<dbReference type="Proteomes" id="UP000730481">
    <property type="component" value="Unassembled WGS sequence"/>
</dbReference>
<evidence type="ECO:0000313" key="2">
    <source>
        <dbReference type="Proteomes" id="UP000730481"/>
    </source>
</evidence>
<proteinExistence type="predicted"/>
<name>A0A9P5ASF9_9HYPO</name>
<dbReference type="EMBL" id="PVQB02000073">
    <property type="protein sequence ID" value="KAF4343894.1"/>
    <property type="molecule type" value="Genomic_DNA"/>
</dbReference>
<sequence length="300" mass="35075">MSLSKPECVHDFVLQYPHVRVFVQPLEWTEFHMNLGKVKFTEVPPEEKEDLSDDNVFNPPKGQDPLVTKERIARRLAQSPQRNQAMLTLITGDNGPFVRQRPSGYFCFGKKRQVRMHGEIYAKRTTKSSAGFFAFCQTGAIENLREMLFPLHRKLRDNADFLLVRDRRLKPLVPKDQWRDPYIVGVLVELAQSQAEERSNPKYPFAEDHIFKTCAAMTDDNNQEFLYFYSAEISVAFLSKFEFPSDLMRPKDCMSSELEVKMKKIFFRPYHTFRCRILTEIFNAMGEKMELVVGQTRPQK</sequence>
<comment type="caution">
    <text evidence="1">The sequence shown here is derived from an EMBL/GenBank/DDBJ whole genome shotgun (WGS) entry which is preliminary data.</text>
</comment>
<dbReference type="OrthoDB" id="5343483at2759"/>
<evidence type="ECO:0000313" key="1">
    <source>
        <dbReference type="EMBL" id="KAF4343894.1"/>
    </source>
</evidence>
<gene>
    <name evidence="1" type="ORF">FBEOM_2129</name>
</gene>
<reference evidence="1" key="2">
    <citation type="submission" date="2020-02" db="EMBL/GenBank/DDBJ databases">
        <title>Identification and distribution of gene clusters putatively required for synthesis of sphingolipid metabolism inhibitors in phylogenetically diverse species of the filamentous fungus Fusarium.</title>
        <authorList>
            <person name="Kim H.-S."/>
            <person name="Busman M."/>
            <person name="Brown D.W."/>
            <person name="Divon H."/>
            <person name="Uhlig S."/>
            <person name="Proctor R.H."/>
        </authorList>
    </citation>
    <scope>NUCLEOTIDE SEQUENCE</scope>
    <source>
        <strain evidence="1">NRRL 25174</strain>
    </source>
</reference>
<keyword evidence="2" id="KW-1185">Reference proteome</keyword>
<organism evidence="1 2">
    <name type="scientific">Fusarium beomiforme</name>
    <dbReference type="NCBI Taxonomy" id="44412"/>
    <lineage>
        <taxon>Eukaryota</taxon>
        <taxon>Fungi</taxon>
        <taxon>Dikarya</taxon>
        <taxon>Ascomycota</taxon>
        <taxon>Pezizomycotina</taxon>
        <taxon>Sordariomycetes</taxon>
        <taxon>Hypocreomycetidae</taxon>
        <taxon>Hypocreales</taxon>
        <taxon>Nectriaceae</taxon>
        <taxon>Fusarium</taxon>
        <taxon>Fusarium burgessii species complex</taxon>
    </lineage>
</organism>
<protein>
    <submittedName>
        <fullName evidence="1">Uncharacterized protein</fullName>
    </submittedName>
</protein>
<accession>A0A9P5ASF9</accession>